<feature type="compositionally biased region" description="Basic and acidic residues" evidence="1">
    <location>
        <begin position="1"/>
        <end position="14"/>
    </location>
</feature>
<organism evidence="2">
    <name type="scientific">Tetraselmis sp. GSL018</name>
    <dbReference type="NCBI Taxonomy" id="582737"/>
    <lineage>
        <taxon>Eukaryota</taxon>
        <taxon>Viridiplantae</taxon>
        <taxon>Chlorophyta</taxon>
        <taxon>core chlorophytes</taxon>
        <taxon>Chlorodendrophyceae</taxon>
        <taxon>Chlorodendrales</taxon>
        <taxon>Chlorodendraceae</taxon>
        <taxon>Tetraselmis</taxon>
    </lineage>
</organism>
<feature type="non-terminal residue" evidence="2">
    <location>
        <position position="77"/>
    </location>
</feature>
<reference evidence="2" key="1">
    <citation type="submission" date="2014-05" db="EMBL/GenBank/DDBJ databases">
        <title>The transcriptome of the halophilic microalga Tetraselmis sp. GSL018 isolated from the Great Salt Lake, Utah.</title>
        <authorList>
            <person name="Jinkerson R.E."/>
            <person name="D'Adamo S."/>
            <person name="Posewitz M.C."/>
        </authorList>
    </citation>
    <scope>NUCLEOTIDE SEQUENCE</scope>
    <source>
        <strain evidence="2">GSL018</strain>
    </source>
</reference>
<feature type="compositionally biased region" description="Gly residues" evidence="1">
    <location>
        <begin position="18"/>
        <end position="32"/>
    </location>
</feature>
<evidence type="ECO:0000256" key="1">
    <source>
        <dbReference type="SAM" id="MobiDB-lite"/>
    </source>
</evidence>
<name>A0A061QYY9_9CHLO</name>
<feature type="region of interest" description="Disordered" evidence="1">
    <location>
        <begin position="1"/>
        <end position="32"/>
    </location>
</feature>
<protein>
    <submittedName>
        <fullName evidence="2">Uncharacterized protein</fullName>
    </submittedName>
</protein>
<feature type="non-terminal residue" evidence="2">
    <location>
        <position position="1"/>
    </location>
</feature>
<proteinExistence type="predicted"/>
<dbReference type="EMBL" id="GBEZ01023212">
    <property type="protein sequence ID" value="JAC63659.1"/>
    <property type="molecule type" value="Transcribed_RNA"/>
</dbReference>
<feature type="region of interest" description="Disordered" evidence="1">
    <location>
        <begin position="50"/>
        <end position="77"/>
    </location>
</feature>
<gene>
    <name evidence="2" type="ORF">TSPGSL018_20094</name>
</gene>
<sequence>RCGSDKEGGMRERPAVGMAGGRPRGRRGSVGGGGFPFLFLPSFLIWEGGGAAQGGVRGEGAPEGPSRRAAGKRGGGR</sequence>
<evidence type="ECO:0000313" key="2">
    <source>
        <dbReference type="EMBL" id="JAC63659.1"/>
    </source>
</evidence>
<accession>A0A061QYY9</accession>
<dbReference type="AlphaFoldDB" id="A0A061QYY9"/>